<keyword evidence="2 6" id="KW-0698">rRNA processing</keyword>
<evidence type="ECO:0000256" key="1">
    <source>
        <dbReference type="ARBA" id="ARBA00022490"/>
    </source>
</evidence>
<evidence type="ECO:0000256" key="3">
    <source>
        <dbReference type="ARBA" id="ARBA00022603"/>
    </source>
</evidence>
<dbReference type="InterPro" id="IPR000878">
    <property type="entry name" value="4pyrrol_Mease"/>
</dbReference>
<evidence type="ECO:0000259" key="9">
    <source>
        <dbReference type="Pfam" id="PF23016"/>
    </source>
</evidence>
<keyword evidence="1 6" id="KW-0963">Cytoplasm</keyword>
<comment type="function">
    <text evidence="6">Catalyzes the 2'-O-methylation of the ribose of cytidine 1402 (C1402) in 16S rRNA.</text>
</comment>
<dbReference type="InterPro" id="IPR008189">
    <property type="entry name" value="rRNA_ssu_MeTfrase_I"/>
</dbReference>
<evidence type="ECO:0000256" key="2">
    <source>
        <dbReference type="ARBA" id="ARBA00022552"/>
    </source>
</evidence>
<dbReference type="Gene3D" id="3.40.1010.10">
    <property type="entry name" value="Cobalt-precorrin-4 Transmethylase, Domain 1"/>
    <property type="match status" value="1"/>
</dbReference>
<comment type="caution">
    <text evidence="10">The sequence shown here is derived from an EMBL/GenBank/DDBJ whole genome shotgun (WGS) entry which is preliminary data.</text>
</comment>
<keyword evidence="11" id="KW-1185">Reference proteome</keyword>
<evidence type="ECO:0000313" key="11">
    <source>
        <dbReference type="Proteomes" id="UP001596305"/>
    </source>
</evidence>
<feature type="compositionally biased region" description="Low complexity" evidence="7">
    <location>
        <begin position="1"/>
        <end position="32"/>
    </location>
</feature>
<keyword evidence="5 6" id="KW-0949">S-adenosyl-L-methionine</keyword>
<dbReference type="HAMAP" id="MF_01877">
    <property type="entry name" value="16SrRNA_methyltr_I"/>
    <property type="match status" value="1"/>
</dbReference>
<dbReference type="GO" id="GO:0032259">
    <property type="term" value="P:methylation"/>
    <property type="evidence" value="ECO:0007669"/>
    <property type="project" value="UniProtKB-KW"/>
</dbReference>
<dbReference type="Gene3D" id="3.30.950.10">
    <property type="entry name" value="Methyltransferase, Cobalt-precorrin-4 Transmethylase, Domain 2"/>
    <property type="match status" value="1"/>
</dbReference>
<keyword evidence="3 6" id="KW-0489">Methyltransferase</keyword>
<dbReference type="EC" id="2.1.1.198" evidence="6"/>
<dbReference type="InterPro" id="IPR014777">
    <property type="entry name" value="4pyrrole_Mease_sub1"/>
</dbReference>
<dbReference type="PANTHER" id="PTHR46111">
    <property type="entry name" value="RIBOSOMAL RNA SMALL SUBUNIT METHYLTRANSFERASE I"/>
    <property type="match status" value="1"/>
</dbReference>
<evidence type="ECO:0000256" key="5">
    <source>
        <dbReference type="ARBA" id="ARBA00022691"/>
    </source>
</evidence>
<dbReference type="PANTHER" id="PTHR46111:SF1">
    <property type="entry name" value="RIBOSOMAL RNA SMALL SUBUNIT METHYLTRANSFERASE I"/>
    <property type="match status" value="1"/>
</dbReference>
<dbReference type="NCBIfam" id="TIGR00096">
    <property type="entry name" value="16S rRNA (cytidine(1402)-2'-O)-methyltransferase"/>
    <property type="match status" value="1"/>
</dbReference>
<reference evidence="11" key="1">
    <citation type="journal article" date="2019" name="Int. J. Syst. Evol. Microbiol.">
        <title>The Global Catalogue of Microorganisms (GCM) 10K type strain sequencing project: providing services to taxonomists for standard genome sequencing and annotation.</title>
        <authorList>
            <consortium name="The Broad Institute Genomics Platform"/>
            <consortium name="The Broad Institute Genome Sequencing Center for Infectious Disease"/>
            <person name="Wu L."/>
            <person name="Ma J."/>
        </authorList>
    </citation>
    <scope>NUCLEOTIDE SEQUENCE [LARGE SCALE GENOMIC DNA]</scope>
    <source>
        <strain evidence="11">CCUG 47105</strain>
    </source>
</reference>
<dbReference type="Pfam" id="PF23016">
    <property type="entry name" value="RsmI_C"/>
    <property type="match status" value="1"/>
</dbReference>
<organism evidence="10 11">
    <name type="scientific">Oerskovia paurometabola</name>
    <dbReference type="NCBI Taxonomy" id="162170"/>
    <lineage>
        <taxon>Bacteria</taxon>
        <taxon>Bacillati</taxon>
        <taxon>Actinomycetota</taxon>
        <taxon>Actinomycetes</taxon>
        <taxon>Micrococcales</taxon>
        <taxon>Cellulomonadaceae</taxon>
        <taxon>Oerskovia</taxon>
    </lineage>
</organism>
<feature type="region of interest" description="Disordered" evidence="7">
    <location>
        <begin position="1"/>
        <end position="77"/>
    </location>
</feature>
<sequence length="354" mass="36981">MSNARPTPASTPESPAPLPDGAAPVRAAAHPAEVGEHVGGDAPEARDGVGPEDETSTARDDETPDEQEPVGRGAKDDGHLVLAATPIGNVEDASPRLRRLLAESAVVAAEDTRRLHALATRMGVSIGGRVVSYHEHNEVERADELLDVVEGGGTVVIVTDAGMPSVSDPGYRVVTRAVERGLPITSAPGPSAVLTALALSGLPTDRFCFEGFPPRKPGERARTFEALAREPRTMVFFEAPHRIDDTLAAMAEGFGADRPAAVCRELTKTYEEVLRGTLGELAAEAADRQLRGEICVVVAGAPAREAVSVEELVAEVLARVAAGERLKEAVAEVATAAGVPKRDLYAAALAARKA</sequence>
<dbReference type="CDD" id="cd11648">
    <property type="entry name" value="RsmI"/>
    <property type="match status" value="1"/>
</dbReference>
<dbReference type="SUPFAM" id="SSF53790">
    <property type="entry name" value="Tetrapyrrole methylase"/>
    <property type="match status" value="1"/>
</dbReference>
<dbReference type="RefSeq" id="WP_239527450.1">
    <property type="nucleotide sequence ID" value="NZ_BAAAIY010000004.1"/>
</dbReference>
<dbReference type="Pfam" id="PF00590">
    <property type="entry name" value="TP_methylase"/>
    <property type="match status" value="1"/>
</dbReference>
<dbReference type="GO" id="GO:0008168">
    <property type="term" value="F:methyltransferase activity"/>
    <property type="evidence" value="ECO:0007669"/>
    <property type="project" value="UniProtKB-KW"/>
</dbReference>
<comment type="subcellular location">
    <subcellularLocation>
        <location evidence="6">Cytoplasm</location>
    </subcellularLocation>
</comment>
<evidence type="ECO:0000256" key="4">
    <source>
        <dbReference type="ARBA" id="ARBA00022679"/>
    </source>
</evidence>
<evidence type="ECO:0000256" key="6">
    <source>
        <dbReference type="HAMAP-Rule" id="MF_01877"/>
    </source>
</evidence>
<feature type="compositionally biased region" description="Basic and acidic residues" evidence="7">
    <location>
        <begin position="33"/>
        <end position="49"/>
    </location>
</feature>
<name>A0ABW1X3L6_9CELL</name>
<accession>A0ABW1X3L6</accession>
<keyword evidence="4 6" id="KW-0808">Transferase</keyword>
<evidence type="ECO:0000259" key="8">
    <source>
        <dbReference type="Pfam" id="PF00590"/>
    </source>
</evidence>
<comment type="similarity">
    <text evidence="6">Belongs to the methyltransferase superfamily. RsmI family.</text>
</comment>
<gene>
    <name evidence="6 10" type="primary">rsmI</name>
    <name evidence="10" type="ORF">ACFP71_00215</name>
</gene>
<evidence type="ECO:0000256" key="7">
    <source>
        <dbReference type="SAM" id="MobiDB-lite"/>
    </source>
</evidence>
<dbReference type="InterPro" id="IPR053910">
    <property type="entry name" value="RsmI_HTH"/>
</dbReference>
<proteinExistence type="inferred from homology"/>
<dbReference type="Proteomes" id="UP001596305">
    <property type="component" value="Unassembled WGS sequence"/>
</dbReference>
<dbReference type="EMBL" id="JBHSTM010000001">
    <property type="protein sequence ID" value="MFC6423229.1"/>
    <property type="molecule type" value="Genomic_DNA"/>
</dbReference>
<comment type="catalytic activity">
    <reaction evidence="6">
        <text>cytidine(1402) in 16S rRNA + S-adenosyl-L-methionine = 2'-O-methylcytidine(1402) in 16S rRNA + S-adenosyl-L-homocysteine + H(+)</text>
        <dbReference type="Rhea" id="RHEA:42924"/>
        <dbReference type="Rhea" id="RHEA-COMP:10285"/>
        <dbReference type="Rhea" id="RHEA-COMP:10286"/>
        <dbReference type="ChEBI" id="CHEBI:15378"/>
        <dbReference type="ChEBI" id="CHEBI:57856"/>
        <dbReference type="ChEBI" id="CHEBI:59789"/>
        <dbReference type="ChEBI" id="CHEBI:74495"/>
        <dbReference type="ChEBI" id="CHEBI:82748"/>
        <dbReference type="EC" id="2.1.1.198"/>
    </reaction>
</comment>
<protein>
    <recommendedName>
        <fullName evidence="6">Ribosomal RNA small subunit methyltransferase I</fullName>
        <ecNumber evidence="6">2.1.1.198</ecNumber>
    </recommendedName>
    <alternativeName>
        <fullName evidence="6">16S rRNA 2'-O-ribose C1402 methyltransferase</fullName>
    </alternativeName>
    <alternativeName>
        <fullName evidence="6">rRNA (cytidine-2'-O-)-methyltransferase RsmI</fullName>
    </alternativeName>
</protein>
<feature type="domain" description="RsmI HTH" evidence="9">
    <location>
        <begin position="311"/>
        <end position="351"/>
    </location>
</feature>
<dbReference type="InterPro" id="IPR035996">
    <property type="entry name" value="4pyrrol_Methylase_sf"/>
</dbReference>
<evidence type="ECO:0000313" key="10">
    <source>
        <dbReference type="EMBL" id="MFC6423229.1"/>
    </source>
</evidence>
<dbReference type="InterPro" id="IPR014776">
    <property type="entry name" value="4pyrrole_Mease_sub2"/>
</dbReference>
<feature type="domain" description="Tetrapyrrole methylase" evidence="8">
    <location>
        <begin position="80"/>
        <end position="282"/>
    </location>
</feature>